<dbReference type="PROSITE" id="PS51042">
    <property type="entry name" value="CUT"/>
    <property type="match status" value="1"/>
</dbReference>
<dbReference type="WBParaSite" id="nRc.2.0.1.t02844-RA">
    <property type="protein sequence ID" value="nRc.2.0.1.t02844-RA"/>
    <property type="gene ID" value="nRc.2.0.1.g02844"/>
</dbReference>
<keyword evidence="3 10" id="KW-0805">Transcription regulation</keyword>
<feature type="region of interest" description="Disordered" evidence="11">
    <location>
        <begin position="541"/>
        <end position="587"/>
    </location>
</feature>
<feature type="compositionally biased region" description="Low complexity" evidence="11">
    <location>
        <begin position="753"/>
        <end position="768"/>
    </location>
</feature>
<feature type="compositionally biased region" description="Acidic residues" evidence="11">
    <location>
        <begin position="549"/>
        <end position="560"/>
    </location>
</feature>
<evidence type="ECO:0000256" key="2">
    <source>
        <dbReference type="ARBA" id="ARBA00008190"/>
    </source>
</evidence>
<evidence type="ECO:0000256" key="8">
    <source>
        <dbReference type="PROSITE-ProRule" id="PRU00108"/>
    </source>
</evidence>
<dbReference type="PANTHER" id="PTHR14057">
    <property type="entry name" value="TRANSCRIPTION FACTOR ONECUT"/>
    <property type="match status" value="1"/>
</dbReference>
<evidence type="ECO:0000256" key="10">
    <source>
        <dbReference type="RuleBase" id="RU361129"/>
    </source>
</evidence>
<dbReference type="PROSITE" id="PS50071">
    <property type="entry name" value="HOMEOBOX_2"/>
    <property type="match status" value="1"/>
</dbReference>
<dbReference type="SMART" id="SM01109">
    <property type="entry name" value="CUT"/>
    <property type="match status" value="1"/>
</dbReference>
<dbReference type="Gene3D" id="1.10.260.40">
    <property type="entry name" value="lambda repressor-like DNA-binding domains"/>
    <property type="match status" value="1"/>
</dbReference>
<feature type="compositionally biased region" description="Polar residues" evidence="11">
    <location>
        <begin position="1"/>
        <end position="15"/>
    </location>
</feature>
<feature type="domain" description="CUT" evidence="13">
    <location>
        <begin position="384"/>
        <end position="470"/>
    </location>
</feature>
<name>A0A915HMD8_ROMCU</name>
<dbReference type="InterPro" id="IPR003350">
    <property type="entry name" value="CUT_dom"/>
</dbReference>
<comment type="subcellular location">
    <subcellularLocation>
        <location evidence="1 8 9">Nucleus</location>
    </subcellularLocation>
</comment>
<dbReference type="InterPro" id="IPR051649">
    <property type="entry name" value="CUT_Homeobox"/>
</dbReference>
<comment type="similarity">
    <text evidence="2 10">Belongs to the CUT homeobox family.</text>
</comment>
<keyword evidence="4 8" id="KW-0238">DNA-binding</keyword>
<organism evidence="14 15">
    <name type="scientific">Romanomermis culicivorax</name>
    <name type="common">Nematode worm</name>
    <dbReference type="NCBI Taxonomy" id="13658"/>
    <lineage>
        <taxon>Eukaryota</taxon>
        <taxon>Metazoa</taxon>
        <taxon>Ecdysozoa</taxon>
        <taxon>Nematoda</taxon>
        <taxon>Enoplea</taxon>
        <taxon>Dorylaimia</taxon>
        <taxon>Mermithida</taxon>
        <taxon>Mermithoidea</taxon>
        <taxon>Mermithidae</taxon>
        <taxon>Romanomermis</taxon>
    </lineage>
</organism>
<accession>A0A915HMD8</accession>
<dbReference type="InterPro" id="IPR010982">
    <property type="entry name" value="Lambda_DNA-bd_dom_sf"/>
</dbReference>
<sequence>MNETKGTTNVDSLGSTLKEPTLINVSSTQRATESPTKPVPGIRHLFSALPSVSLGGGIAPQNPLNRTASQIVGHNGVANNATLVTGIPSNYLAVKIEHSSQQNSDILFTNNGGSSHANLSLIGGNTTLLSPAQLTLGSTATCGSSNLSALSSSPGDFLSLAPSTTVYVQPVNQNGHLQFIKLNFTTSPSSVICSEPTFASSTSLSNLHKLPSSVNTVQLASNLIASMLQEQEEQHSKDLRLKGSDNSLDHIVTNCENAYLSVANEVSINENRAPDQVLPLDSILNDQVSLTAEKMLNYDRPNDRSSGDFNLLDQRQQCVASTSRKSFRTQTSMYNNTMSVDKQNNLISSSCKPKVSSSDHHDFTALKTKQKEISIAMANLAAAGEDDTDDIFIDTKDLCNRIAYELKAHSIPQAVFAERVLCRSQGTLSDLLRNPKPWNKLKSGRETFRRMYYWLKLPVDQRLAILEIIDDEDTSAAASITDVTATSASASSATKAGPISVERLLSSSSASVACGGVPTSVVASSTTDHFKYSDKRRKSASSCLKTTSGDDDDTETDEEENRSRAAGHRRRKTTDETGRGGKRPRLVFTDIQKRTLQTEKKNTILVAIFKETQRPSREMQQTIAEHLGLDLSTVQNFFMNARRRTRFDQTNSDSSLSAPYPYQQVRTITPPPVSRSPTPGDRDVLDQPDDGDDPSASNNMPRPVQLFRQAVAAVASPEAAAALMGSSATSQRKNQRIQQKSRGSKRIDNATASSSRSSKARSLAPSLPRGLSVKAAPVSSDQWKIIQLKFDPGAPGQGIGVRIASSNADRSPPSTSNNPEQAVDVGAPPSLTDETLNTTTTTNDDQNSAPITCDLSQLSALCVRSYLSLILKQ</sequence>
<evidence type="ECO:0000259" key="13">
    <source>
        <dbReference type="PROSITE" id="PS51042"/>
    </source>
</evidence>
<dbReference type="GO" id="GO:0000978">
    <property type="term" value="F:RNA polymerase II cis-regulatory region sequence-specific DNA binding"/>
    <property type="evidence" value="ECO:0007669"/>
    <property type="project" value="TreeGrafter"/>
</dbReference>
<evidence type="ECO:0000256" key="4">
    <source>
        <dbReference type="ARBA" id="ARBA00023125"/>
    </source>
</evidence>
<feature type="compositionally biased region" description="Polar residues" evidence="11">
    <location>
        <begin position="648"/>
        <end position="657"/>
    </location>
</feature>
<dbReference type="AlphaFoldDB" id="A0A915HMD8"/>
<evidence type="ECO:0000256" key="9">
    <source>
        <dbReference type="RuleBase" id="RU000682"/>
    </source>
</evidence>
<evidence type="ECO:0000256" key="3">
    <source>
        <dbReference type="ARBA" id="ARBA00023015"/>
    </source>
</evidence>
<dbReference type="Proteomes" id="UP000887565">
    <property type="component" value="Unplaced"/>
</dbReference>
<feature type="compositionally biased region" description="Polar residues" evidence="11">
    <location>
        <begin position="23"/>
        <end position="35"/>
    </location>
</feature>
<keyword evidence="5 8" id="KW-0371">Homeobox</keyword>
<evidence type="ECO:0000313" key="14">
    <source>
        <dbReference type="Proteomes" id="UP000887565"/>
    </source>
</evidence>
<dbReference type="InterPro" id="IPR001356">
    <property type="entry name" value="HD"/>
</dbReference>
<dbReference type="InterPro" id="IPR009057">
    <property type="entry name" value="Homeodomain-like_sf"/>
</dbReference>
<dbReference type="PANTHER" id="PTHR14057:SF47">
    <property type="entry name" value="HOMEOBOX PROTEIN ONECUT"/>
    <property type="match status" value="1"/>
</dbReference>
<feature type="domain" description="Homeobox" evidence="12">
    <location>
        <begin position="579"/>
        <end position="648"/>
    </location>
</feature>
<dbReference type="FunFam" id="1.10.260.40:FF:000005">
    <property type="entry name" value="One cut domain family member"/>
    <property type="match status" value="1"/>
</dbReference>
<keyword evidence="6 10" id="KW-0804">Transcription</keyword>
<keyword evidence="14" id="KW-1185">Reference proteome</keyword>
<dbReference type="SUPFAM" id="SSF46689">
    <property type="entry name" value="Homeodomain-like"/>
    <property type="match status" value="1"/>
</dbReference>
<feature type="region of interest" description="Disordered" evidence="11">
    <location>
        <begin position="724"/>
        <end position="775"/>
    </location>
</feature>
<dbReference type="SUPFAM" id="SSF47413">
    <property type="entry name" value="lambda repressor-like DNA-binding domains"/>
    <property type="match status" value="1"/>
</dbReference>
<evidence type="ECO:0000256" key="6">
    <source>
        <dbReference type="ARBA" id="ARBA00023163"/>
    </source>
</evidence>
<dbReference type="GO" id="GO:0000981">
    <property type="term" value="F:DNA-binding transcription factor activity, RNA polymerase II-specific"/>
    <property type="evidence" value="ECO:0007669"/>
    <property type="project" value="TreeGrafter"/>
</dbReference>
<feature type="compositionally biased region" description="Low complexity" evidence="11">
    <location>
        <begin position="831"/>
        <end position="845"/>
    </location>
</feature>
<evidence type="ECO:0000256" key="1">
    <source>
        <dbReference type="ARBA" id="ARBA00004123"/>
    </source>
</evidence>
<feature type="region of interest" description="Disordered" evidence="11">
    <location>
        <begin position="797"/>
        <end position="848"/>
    </location>
</feature>
<evidence type="ECO:0000256" key="11">
    <source>
        <dbReference type="SAM" id="MobiDB-lite"/>
    </source>
</evidence>
<evidence type="ECO:0000256" key="7">
    <source>
        <dbReference type="ARBA" id="ARBA00023242"/>
    </source>
</evidence>
<dbReference type="Pfam" id="PF02376">
    <property type="entry name" value="CUT"/>
    <property type="match status" value="1"/>
</dbReference>
<dbReference type="CDD" id="cd00086">
    <property type="entry name" value="homeodomain"/>
    <property type="match status" value="1"/>
</dbReference>
<evidence type="ECO:0000313" key="15">
    <source>
        <dbReference type="WBParaSite" id="nRc.2.0.1.t02844-RA"/>
    </source>
</evidence>
<feature type="region of interest" description="Disordered" evidence="11">
    <location>
        <begin position="645"/>
        <end position="701"/>
    </location>
</feature>
<dbReference type="Pfam" id="PF00046">
    <property type="entry name" value="Homeodomain"/>
    <property type="match status" value="1"/>
</dbReference>
<feature type="region of interest" description="Disordered" evidence="11">
    <location>
        <begin position="1"/>
        <end position="40"/>
    </location>
</feature>
<proteinExistence type="inferred from homology"/>
<dbReference type="SMART" id="SM00389">
    <property type="entry name" value="HOX"/>
    <property type="match status" value="1"/>
</dbReference>
<protein>
    <recommendedName>
        <fullName evidence="10">One cut domain family member</fullName>
    </recommendedName>
</protein>
<feature type="DNA-binding region" description="Homeobox" evidence="8">
    <location>
        <begin position="581"/>
        <end position="649"/>
    </location>
</feature>
<dbReference type="Gene3D" id="1.10.10.60">
    <property type="entry name" value="Homeodomain-like"/>
    <property type="match status" value="1"/>
</dbReference>
<evidence type="ECO:0000256" key="5">
    <source>
        <dbReference type="ARBA" id="ARBA00023155"/>
    </source>
</evidence>
<feature type="compositionally biased region" description="Polar residues" evidence="11">
    <location>
        <begin position="726"/>
        <end position="741"/>
    </location>
</feature>
<reference evidence="15" key="1">
    <citation type="submission" date="2022-11" db="UniProtKB">
        <authorList>
            <consortium name="WormBaseParasite"/>
        </authorList>
    </citation>
    <scope>IDENTIFICATION</scope>
</reference>
<dbReference type="GO" id="GO:0005634">
    <property type="term" value="C:nucleus"/>
    <property type="evidence" value="ECO:0007669"/>
    <property type="project" value="UniProtKB-SubCell"/>
</dbReference>
<evidence type="ECO:0000259" key="12">
    <source>
        <dbReference type="PROSITE" id="PS50071"/>
    </source>
</evidence>
<keyword evidence="7 8" id="KW-0539">Nucleus</keyword>
<feature type="compositionally biased region" description="Polar residues" evidence="11">
    <location>
        <begin position="804"/>
        <end position="820"/>
    </location>
</feature>